<proteinExistence type="predicted"/>
<dbReference type="AlphaFoldDB" id="A0A1J5RMZ2"/>
<organism evidence="1">
    <name type="scientific">mine drainage metagenome</name>
    <dbReference type="NCBI Taxonomy" id="410659"/>
    <lineage>
        <taxon>unclassified sequences</taxon>
        <taxon>metagenomes</taxon>
        <taxon>ecological metagenomes</taxon>
    </lineage>
</organism>
<dbReference type="EMBL" id="MLJW01000138">
    <property type="protein sequence ID" value="OIQ97105.1"/>
    <property type="molecule type" value="Genomic_DNA"/>
</dbReference>
<reference evidence="1" key="1">
    <citation type="submission" date="2016-10" db="EMBL/GenBank/DDBJ databases">
        <title>Sequence of Gallionella enrichment culture.</title>
        <authorList>
            <person name="Poehlein A."/>
            <person name="Muehling M."/>
            <person name="Daniel R."/>
        </authorList>
    </citation>
    <scope>NUCLEOTIDE SEQUENCE</scope>
</reference>
<gene>
    <name evidence="1" type="ORF">GALL_209300</name>
</gene>
<name>A0A1J5RMZ2_9ZZZZ</name>
<protein>
    <recommendedName>
        <fullName evidence="2">General secretion pathway protein M</fullName>
    </recommendedName>
</protein>
<sequence length="178" mass="19942">MKAFKTYFLTRTLREKALLLTIVGLALAVWLNSFAGRARAFIEANRSISAELREQALWLSRRGQISADEARAIGRLDPSKTLDGTQLLAEVNRMAADAGFVSNVQVDDVREERTAQFVVHSLRFTVRKADYAALIRFYLALQKRSPYIGLEQMTIQAEPANPAQLTALMKLTSVEVLK</sequence>
<comment type="caution">
    <text evidence="1">The sequence shown here is derived from an EMBL/GenBank/DDBJ whole genome shotgun (WGS) entry which is preliminary data.</text>
</comment>
<evidence type="ECO:0008006" key="2">
    <source>
        <dbReference type="Google" id="ProtNLM"/>
    </source>
</evidence>
<evidence type="ECO:0000313" key="1">
    <source>
        <dbReference type="EMBL" id="OIQ97105.1"/>
    </source>
</evidence>
<accession>A0A1J5RMZ2</accession>